<evidence type="ECO:0000259" key="2">
    <source>
        <dbReference type="Pfam" id="PF03190"/>
    </source>
</evidence>
<accession>A0ABS9J3Q5</accession>
<comment type="caution">
    <text evidence="3">The sequence shown here is derived from an EMBL/GenBank/DDBJ whole genome shotgun (WGS) entry which is preliminary data.</text>
</comment>
<evidence type="ECO:0000256" key="1">
    <source>
        <dbReference type="ARBA" id="ARBA00023284"/>
    </source>
</evidence>
<proteinExistence type="predicted"/>
<dbReference type="Pfam" id="PF03190">
    <property type="entry name" value="Thioredox_DsbH"/>
    <property type="match status" value="1"/>
</dbReference>
<evidence type="ECO:0000313" key="4">
    <source>
        <dbReference type="Proteomes" id="UP000829517"/>
    </source>
</evidence>
<name>A0ABS9J3Q5_9FLAO</name>
<dbReference type="SUPFAM" id="SSF52833">
    <property type="entry name" value="Thioredoxin-like"/>
    <property type="match status" value="1"/>
</dbReference>
<dbReference type="RefSeq" id="WP_236959028.1">
    <property type="nucleotide sequence ID" value="NZ_JAETXX010000005.1"/>
</dbReference>
<dbReference type="InterPro" id="IPR036249">
    <property type="entry name" value="Thioredoxin-like_sf"/>
</dbReference>
<reference evidence="3 4" key="1">
    <citation type="submission" date="2021-01" db="EMBL/GenBank/DDBJ databases">
        <title>Genome sequencing of Joostella atrarenae M1-2 (= KCTC 23194).</title>
        <authorList>
            <person name="Zakaria M.R."/>
            <person name="Lam M.Q."/>
            <person name="Chong C.S."/>
        </authorList>
    </citation>
    <scope>NUCLEOTIDE SEQUENCE [LARGE SCALE GENOMIC DNA]</scope>
    <source>
        <strain evidence="3 4">M1-2</strain>
    </source>
</reference>
<dbReference type="InterPro" id="IPR004879">
    <property type="entry name" value="Ssp411-like_TRX"/>
</dbReference>
<organism evidence="3 4">
    <name type="scientific">Joostella atrarenae</name>
    <dbReference type="NCBI Taxonomy" id="679257"/>
    <lineage>
        <taxon>Bacteria</taxon>
        <taxon>Pseudomonadati</taxon>
        <taxon>Bacteroidota</taxon>
        <taxon>Flavobacteriia</taxon>
        <taxon>Flavobacteriales</taxon>
        <taxon>Flavobacteriaceae</taxon>
        <taxon>Joostella</taxon>
    </lineage>
</organism>
<dbReference type="PANTHER" id="PTHR42899">
    <property type="entry name" value="SPERMATOGENESIS-ASSOCIATED PROTEIN 20"/>
    <property type="match status" value="1"/>
</dbReference>
<keyword evidence="4" id="KW-1185">Reference proteome</keyword>
<dbReference type="PROSITE" id="PS00194">
    <property type="entry name" value="THIOREDOXIN_1"/>
    <property type="match status" value="1"/>
</dbReference>
<sequence>MKETILLFTTLLFTFTTQAQEIEWLSWSEAVEKANTDKNPKKLFVDVYTDWCGWCKKMDKDTFNNPKVASYMMEHFYMIKMDAEGKEEIVYKNKTFKYIPQGKRGYHELAAALLQGKMSFPTVIFLNAKQEILSPVPGYQKPDGFLKIAKYFGDDIYKDKKWQEYDAEKS</sequence>
<feature type="domain" description="Spermatogenesis-associated protein 20-like TRX" evidence="2">
    <location>
        <begin position="17"/>
        <end position="95"/>
    </location>
</feature>
<dbReference type="Gene3D" id="3.40.30.10">
    <property type="entry name" value="Glutaredoxin"/>
    <property type="match status" value="1"/>
</dbReference>
<dbReference type="PANTHER" id="PTHR42899:SF1">
    <property type="entry name" value="SPERMATOGENESIS-ASSOCIATED PROTEIN 20"/>
    <property type="match status" value="1"/>
</dbReference>
<dbReference type="Proteomes" id="UP000829517">
    <property type="component" value="Unassembled WGS sequence"/>
</dbReference>
<dbReference type="InterPro" id="IPR024705">
    <property type="entry name" value="Ssp411"/>
</dbReference>
<evidence type="ECO:0000313" key="3">
    <source>
        <dbReference type="EMBL" id="MCF8715062.1"/>
    </source>
</evidence>
<gene>
    <name evidence="3" type="ORF">JM658_09525</name>
</gene>
<dbReference type="EMBL" id="JAETXX010000005">
    <property type="protein sequence ID" value="MCF8715062.1"/>
    <property type="molecule type" value="Genomic_DNA"/>
</dbReference>
<protein>
    <submittedName>
        <fullName evidence="3">DUF255 domain-containing protein</fullName>
    </submittedName>
</protein>
<keyword evidence="1" id="KW-0676">Redox-active center</keyword>
<dbReference type="InterPro" id="IPR017937">
    <property type="entry name" value="Thioredoxin_CS"/>
</dbReference>